<dbReference type="EMBL" id="MU150245">
    <property type="protein sequence ID" value="KAF9465790.1"/>
    <property type="molecule type" value="Genomic_DNA"/>
</dbReference>
<gene>
    <name evidence="4" type="ORF">BDZ94DRAFT_305363</name>
</gene>
<feature type="signal peptide" evidence="3">
    <location>
        <begin position="1"/>
        <end position="26"/>
    </location>
</feature>
<organism evidence="4 5">
    <name type="scientific">Collybia nuda</name>
    <dbReference type="NCBI Taxonomy" id="64659"/>
    <lineage>
        <taxon>Eukaryota</taxon>
        <taxon>Fungi</taxon>
        <taxon>Dikarya</taxon>
        <taxon>Basidiomycota</taxon>
        <taxon>Agaricomycotina</taxon>
        <taxon>Agaricomycetes</taxon>
        <taxon>Agaricomycetidae</taxon>
        <taxon>Agaricales</taxon>
        <taxon>Tricholomatineae</taxon>
        <taxon>Clitocybaceae</taxon>
        <taxon>Collybia</taxon>
    </lineage>
</organism>
<dbReference type="PROSITE" id="PS51257">
    <property type="entry name" value="PROKAR_LIPOPROTEIN"/>
    <property type="match status" value="1"/>
</dbReference>
<proteinExistence type="predicted"/>
<feature type="compositionally biased region" description="Pro residues" evidence="1">
    <location>
        <begin position="99"/>
        <end position="121"/>
    </location>
</feature>
<feature type="chain" id="PRO_5040193203" evidence="3">
    <location>
        <begin position="27"/>
        <end position="234"/>
    </location>
</feature>
<reference evidence="4" key="1">
    <citation type="submission" date="2020-11" db="EMBL/GenBank/DDBJ databases">
        <authorList>
            <consortium name="DOE Joint Genome Institute"/>
            <person name="Ahrendt S."/>
            <person name="Riley R."/>
            <person name="Andreopoulos W."/>
            <person name="Labutti K."/>
            <person name="Pangilinan J."/>
            <person name="Ruiz-Duenas F.J."/>
            <person name="Barrasa J.M."/>
            <person name="Sanchez-Garcia M."/>
            <person name="Camarero S."/>
            <person name="Miyauchi S."/>
            <person name="Serrano A."/>
            <person name="Linde D."/>
            <person name="Babiker R."/>
            <person name="Drula E."/>
            <person name="Ayuso-Fernandez I."/>
            <person name="Pacheco R."/>
            <person name="Padilla G."/>
            <person name="Ferreira P."/>
            <person name="Barriuso J."/>
            <person name="Kellner H."/>
            <person name="Castanera R."/>
            <person name="Alfaro M."/>
            <person name="Ramirez L."/>
            <person name="Pisabarro A.G."/>
            <person name="Kuo A."/>
            <person name="Tritt A."/>
            <person name="Lipzen A."/>
            <person name="He G."/>
            <person name="Yan M."/>
            <person name="Ng V."/>
            <person name="Cullen D."/>
            <person name="Martin F."/>
            <person name="Rosso M.-N."/>
            <person name="Henrissat B."/>
            <person name="Hibbett D."/>
            <person name="Martinez A.T."/>
            <person name="Grigoriev I.V."/>
        </authorList>
    </citation>
    <scope>NUCLEOTIDE SEQUENCE</scope>
    <source>
        <strain evidence="4">CBS 247.69</strain>
    </source>
</reference>
<keyword evidence="3" id="KW-0732">Signal</keyword>
<evidence type="ECO:0000313" key="5">
    <source>
        <dbReference type="Proteomes" id="UP000807353"/>
    </source>
</evidence>
<keyword evidence="2" id="KW-1133">Transmembrane helix</keyword>
<accession>A0A9P6CKX5</accession>
<dbReference type="Proteomes" id="UP000807353">
    <property type="component" value="Unassembled WGS sequence"/>
</dbReference>
<comment type="caution">
    <text evidence="4">The sequence shown here is derived from an EMBL/GenBank/DDBJ whole genome shotgun (WGS) entry which is preliminary data.</text>
</comment>
<feature type="compositionally biased region" description="Low complexity" evidence="1">
    <location>
        <begin position="87"/>
        <end position="98"/>
    </location>
</feature>
<evidence type="ECO:0000313" key="4">
    <source>
        <dbReference type="EMBL" id="KAF9465790.1"/>
    </source>
</evidence>
<keyword evidence="2" id="KW-0812">Transmembrane</keyword>
<evidence type="ECO:0000256" key="3">
    <source>
        <dbReference type="SAM" id="SignalP"/>
    </source>
</evidence>
<dbReference type="AlphaFoldDB" id="A0A9P6CKX5"/>
<sequence>MRSGSGNYFFLFILLLSSACIGLVSAINCAGADDDGSPLTGSGTSGTFVTCSYQKAGLCTYFPTDGSFSSGSSTCPQGLPQGNGGAVTTRPPVVTTTRRPPPVVTTTRRPPPPPPPPPPPVTTTSLEITTTSEIELPPVVTSSVTTPETPPVATTLTETTSDLPKVITFASETTPGFPPLLTQSPATTTATTSTDVPAAPQDSSATFFKSSSPMVITAITIFVVCGLPGLLMVF</sequence>
<keyword evidence="2" id="KW-0472">Membrane</keyword>
<feature type="region of interest" description="Disordered" evidence="1">
    <location>
        <begin position="70"/>
        <end position="125"/>
    </location>
</feature>
<dbReference type="OrthoDB" id="3003320at2759"/>
<name>A0A9P6CKX5_9AGAR</name>
<feature type="transmembrane region" description="Helical" evidence="2">
    <location>
        <begin position="214"/>
        <end position="233"/>
    </location>
</feature>
<evidence type="ECO:0000256" key="2">
    <source>
        <dbReference type="SAM" id="Phobius"/>
    </source>
</evidence>
<keyword evidence="5" id="KW-1185">Reference proteome</keyword>
<protein>
    <submittedName>
        <fullName evidence="4">Uncharacterized protein</fullName>
    </submittedName>
</protein>
<evidence type="ECO:0000256" key="1">
    <source>
        <dbReference type="SAM" id="MobiDB-lite"/>
    </source>
</evidence>